<dbReference type="PROSITE" id="PS00545">
    <property type="entry name" value="ALDOSE_1_EPIMERASE"/>
    <property type="match status" value="1"/>
</dbReference>
<dbReference type="PANTHER" id="PTHR10091">
    <property type="entry name" value="ALDOSE-1-EPIMERASE"/>
    <property type="match status" value="1"/>
</dbReference>
<evidence type="ECO:0000256" key="3">
    <source>
        <dbReference type="ARBA" id="ARBA00005028"/>
    </source>
</evidence>
<comment type="subunit">
    <text evidence="5">Monomer.</text>
</comment>
<dbReference type="GO" id="GO:0006006">
    <property type="term" value="P:glucose metabolic process"/>
    <property type="evidence" value="ECO:0007669"/>
    <property type="project" value="TreeGrafter"/>
</dbReference>
<evidence type="ECO:0000256" key="7">
    <source>
        <dbReference type="ARBA" id="ARBA00014165"/>
    </source>
</evidence>
<evidence type="ECO:0000313" key="16">
    <source>
        <dbReference type="EMBL" id="BDY31480.1"/>
    </source>
</evidence>
<proteinExistence type="inferred from homology"/>
<dbReference type="PIRSF" id="PIRSF005096">
    <property type="entry name" value="GALM"/>
    <property type="match status" value="1"/>
</dbReference>
<evidence type="ECO:0000256" key="15">
    <source>
        <dbReference type="PIRSR" id="PIRSR005096-3"/>
    </source>
</evidence>
<comment type="pathway">
    <text evidence="3 12">Carbohydrate metabolism; hexose metabolism.</text>
</comment>
<evidence type="ECO:0000256" key="1">
    <source>
        <dbReference type="ARBA" id="ARBA00001614"/>
    </source>
</evidence>
<evidence type="ECO:0000256" key="10">
    <source>
        <dbReference type="ARBA" id="ARBA00023235"/>
    </source>
</evidence>
<dbReference type="FunFam" id="2.70.98.10:FF:000003">
    <property type="entry name" value="Aldose 1-epimerase"/>
    <property type="match status" value="1"/>
</dbReference>
<dbReference type="Proteomes" id="UP001241092">
    <property type="component" value="Chromosome"/>
</dbReference>
<dbReference type="GO" id="GO:0005737">
    <property type="term" value="C:cytoplasm"/>
    <property type="evidence" value="ECO:0007669"/>
    <property type="project" value="UniProtKB-SubCell"/>
</dbReference>
<dbReference type="RefSeq" id="WP_229480553.1">
    <property type="nucleotide sequence ID" value="NZ_AP027452.1"/>
</dbReference>
<evidence type="ECO:0000256" key="12">
    <source>
        <dbReference type="PIRNR" id="PIRNR005096"/>
    </source>
</evidence>
<evidence type="ECO:0000256" key="6">
    <source>
        <dbReference type="ARBA" id="ARBA00013185"/>
    </source>
</evidence>
<evidence type="ECO:0000256" key="8">
    <source>
        <dbReference type="ARBA" id="ARBA00022490"/>
    </source>
</evidence>
<dbReference type="InterPro" id="IPR018052">
    <property type="entry name" value="Ald1_epimerase_CS"/>
</dbReference>
<sequence>MAIAGVVGLAACSSATDTGDEPVGAPSITDEAFGQVGGTPVTRYTLDNGRGMRVRILNYGGIIQSIDVPDRDGKAGNVVLGFPDLEGYLNNTGDAKTYFGAIIGRYGNRIAKGAFSLNGARHQIPVNNNGNSLHGGTAGFDSKVWQATPANASDSVGLKLEYVSPAGEMGYPGALTTTVTYTVDRENQLRIDYHATTDAPTVVNLTNHSYFNLAGEDALNVYDQKLTINADSYTPTDSTQIPTGQITPVKDTPFDFTSPTPIGARITANDPQLLLAHGYDHNWVINRGNETGLVQAAKAEDPQTGRTLTVSTTEPGVQVYTSNFLEGAFTGTSGHSYRQGAGFTMETQHFPDSPNQPSFPSTTLNPGQSYDSATVFAFGVAVS</sequence>
<evidence type="ECO:0000256" key="2">
    <source>
        <dbReference type="ARBA" id="ARBA00004496"/>
    </source>
</evidence>
<reference evidence="16" key="1">
    <citation type="submission" date="2023-03" db="EMBL/GenBank/DDBJ databases">
        <title>Draft genome sequence of a Mycolicibacterium mageritense strain H4_3_1 isolated from a hybrid biological-inorganic system reactor.</title>
        <authorList>
            <person name="Feng X."/>
            <person name="Kazama D."/>
            <person name="Sato K."/>
            <person name="Kobayashi H."/>
        </authorList>
    </citation>
    <scope>NUCLEOTIDE SEQUENCE</scope>
    <source>
        <strain evidence="16">H4_3_1</strain>
    </source>
</reference>
<dbReference type="SUPFAM" id="SSF74650">
    <property type="entry name" value="Galactose mutarotase-like"/>
    <property type="match status" value="1"/>
</dbReference>
<organism evidence="16 17">
    <name type="scientific">Mycolicibacterium mageritense</name>
    <name type="common">Mycobacterium mageritense</name>
    <dbReference type="NCBI Taxonomy" id="53462"/>
    <lineage>
        <taxon>Bacteria</taxon>
        <taxon>Bacillati</taxon>
        <taxon>Actinomycetota</taxon>
        <taxon>Actinomycetes</taxon>
        <taxon>Mycobacteriales</taxon>
        <taxon>Mycobacteriaceae</taxon>
        <taxon>Mycolicibacterium</taxon>
    </lineage>
</organism>
<name>A0AAI8XQX7_MYCME</name>
<feature type="active site" description="Proton donor" evidence="13">
    <location>
        <position position="208"/>
    </location>
</feature>
<dbReference type="EMBL" id="AP027452">
    <property type="protein sequence ID" value="BDY31480.1"/>
    <property type="molecule type" value="Genomic_DNA"/>
</dbReference>
<gene>
    <name evidence="16" type="primary">mro</name>
    <name evidence="16" type="ORF">hbim_05436</name>
</gene>
<dbReference type="CDD" id="cd09019">
    <property type="entry name" value="galactose_mutarotase_like"/>
    <property type="match status" value="1"/>
</dbReference>
<comment type="catalytic activity">
    <reaction evidence="1 12">
        <text>alpha-D-glucose = beta-D-glucose</text>
        <dbReference type="Rhea" id="RHEA:10264"/>
        <dbReference type="ChEBI" id="CHEBI:15903"/>
        <dbReference type="ChEBI" id="CHEBI:17925"/>
        <dbReference type="EC" id="5.1.3.3"/>
    </reaction>
</comment>
<dbReference type="Gene3D" id="2.70.98.10">
    <property type="match status" value="1"/>
</dbReference>
<keyword evidence="11 12" id="KW-0119">Carbohydrate metabolism</keyword>
<evidence type="ECO:0000256" key="4">
    <source>
        <dbReference type="ARBA" id="ARBA00006206"/>
    </source>
</evidence>
<dbReference type="InterPro" id="IPR011013">
    <property type="entry name" value="Gal_mutarotase_sf_dom"/>
</dbReference>
<dbReference type="InterPro" id="IPR015443">
    <property type="entry name" value="Aldose_1-epimerase"/>
</dbReference>
<keyword evidence="10 12" id="KW-0413">Isomerase</keyword>
<dbReference type="GO" id="GO:0030246">
    <property type="term" value="F:carbohydrate binding"/>
    <property type="evidence" value="ECO:0007669"/>
    <property type="project" value="InterPro"/>
</dbReference>
<feature type="binding site" evidence="14">
    <location>
        <position position="280"/>
    </location>
    <ligand>
        <name>beta-D-galactose</name>
        <dbReference type="ChEBI" id="CHEBI:27667"/>
    </ligand>
</feature>
<keyword evidence="9" id="KW-0597">Phosphoprotein</keyword>
<keyword evidence="8" id="KW-0963">Cytoplasm</keyword>
<evidence type="ECO:0000256" key="5">
    <source>
        <dbReference type="ARBA" id="ARBA00011245"/>
    </source>
</evidence>
<dbReference type="Pfam" id="PF01263">
    <property type="entry name" value="Aldose_epim"/>
    <property type="match status" value="1"/>
</dbReference>
<accession>A0AAI8XQX7</accession>
<feature type="active site" description="Proton acceptor" evidence="13">
    <location>
        <position position="346"/>
    </location>
</feature>
<comment type="subcellular location">
    <subcellularLocation>
        <location evidence="2">Cytoplasm</location>
    </subcellularLocation>
</comment>
<dbReference type="GO" id="GO:0033499">
    <property type="term" value="P:galactose catabolic process via UDP-galactose, Leloir pathway"/>
    <property type="evidence" value="ECO:0007669"/>
    <property type="project" value="TreeGrafter"/>
</dbReference>
<dbReference type="InterPro" id="IPR047215">
    <property type="entry name" value="Galactose_mutarotase-like"/>
</dbReference>
<comment type="similarity">
    <text evidence="4 12">Belongs to the aldose epimerase family.</text>
</comment>
<dbReference type="InterPro" id="IPR014718">
    <property type="entry name" value="GH-type_carb-bd"/>
</dbReference>
<feature type="binding site" evidence="15">
    <location>
        <begin position="208"/>
        <end position="210"/>
    </location>
    <ligand>
        <name>beta-D-galactose</name>
        <dbReference type="ChEBI" id="CHEBI:27667"/>
    </ligand>
</feature>
<evidence type="ECO:0000256" key="13">
    <source>
        <dbReference type="PIRSR" id="PIRSR005096-1"/>
    </source>
</evidence>
<dbReference type="NCBIfam" id="NF008277">
    <property type="entry name" value="PRK11055.1"/>
    <property type="match status" value="1"/>
</dbReference>
<evidence type="ECO:0000256" key="9">
    <source>
        <dbReference type="ARBA" id="ARBA00022553"/>
    </source>
</evidence>
<protein>
    <recommendedName>
        <fullName evidence="7 12">Aldose 1-epimerase</fullName>
        <ecNumber evidence="6 12">5.1.3.3</ecNumber>
    </recommendedName>
</protein>
<dbReference type="EC" id="5.1.3.3" evidence="6 12"/>
<evidence type="ECO:0000313" key="17">
    <source>
        <dbReference type="Proteomes" id="UP001241092"/>
    </source>
</evidence>
<evidence type="ECO:0000256" key="11">
    <source>
        <dbReference type="ARBA" id="ARBA00023277"/>
    </source>
</evidence>
<feature type="binding site" evidence="15">
    <location>
        <begin position="108"/>
        <end position="109"/>
    </location>
    <ligand>
        <name>beta-D-galactose</name>
        <dbReference type="ChEBI" id="CHEBI:27667"/>
    </ligand>
</feature>
<dbReference type="PANTHER" id="PTHR10091:SF0">
    <property type="entry name" value="GALACTOSE MUTAROTASE"/>
    <property type="match status" value="1"/>
</dbReference>
<dbReference type="InterPro" id="IPR008183">
    <property type="entry name" value="Aldose_1/G6P_1-epimerase"/>
</dbReference>
<evidence type="ECO:0000256" key="14">
    <source>
        <dbReference type="PIRSR" id="PIRSR005096-2"/>
    </source>
</evidence>
<dbReference type="AlphaFoldDB" id="A0AAI8XQX7"/>
<dbReference type="GO" id="GO:0004034">
    <property type="term" value="F:aldose 1-epimerase activity"/>
    <property type="evidence" value="ECO:0007669"/>
    <property type="project" value="UniProtKB-EC"/>
</dbReference>